<evidence type="ECO:0000313" key="2">
    <source>
        <dbReference type="Proteomes" id="UP000648187"/>
    </source>
</evidence>
<organism evidence="1 2">
    <name type="scientific">Spodoptera exigua</name>
    <name type="common">Beet armyworm</name>
    <name type="synonym">Noctua fulgens</name>
    <dbReference type="NCBI Taxonomy" id="7107"/>
    <lineage>
        <taxon>Eukaryota</taxon>
        <taxon>Metazoa</taxon>
        <taxon>Ecdysozoa</taxon>
        <taxon>Arthropoda</taxon>
        <taxon>Hexapoda</taxon>
        <taxon>Insecta</taxon>
        <taxon>Pterygota</taxon>
        <taxon>Neoptera</taxon>
        <taxon>Endopterygota</taxon>
        <taxon>Lepidoptera</taxon>
        <taxon>Glossata</taxon>
        <taxon>Ditrysia</taxon>
        <taxon>Noctuoidea</taxon>
        <taxon>Noctuidae</taxon>
        <taxon>Amphipyrinae</taxon>
        <taxon>Spodoptera</taxon>
    </lineage>
</organism>
<evidence type="ECO:0000313" key="1">
    <source>
        <dbReference type="EMBL" id="KAF9409638.1"/>
    </source>
</evidence>
<sequence>MHANEMKHLNDRIHLNMPSDASRGKWKLRLKVCTGDTHTHPNPNFGRFEKQSAEVDAHNFSGNTHMSMNLTPKLVSGAEGECGVGLGPSFLIFILSNILTYSDIEDTCSKFTQ</sequence>
<accession>A0A835G7Q8</accession>
<comment type="caution">
    <text evidence="1">The sequence shown here is derived from an EMBL/GenBank/DDBJ whole genome shotgun (WGS) entry which is preliminary data.</text>
</comment>
<protein>
    <submittedName>
        <fullName evidence="1">Uncharacterized protein</fullName>
    </submittedName>
</protein>
<keyword evidence="2" id="KW-1185">Reference proteome</keyword>
<name>A0A835G7Q8_SPOEX</name>
<reference evidence="1" key="1">
    <citation type="submission" date="2020-08" db="EMBL/GenBank/DDBJ databases">
        <title>Spodoptera exigua strain:BAW_Kor-Di-RS1 Genome sequencing and assembly.</title>
        <authorList>
            <person name="Kim J."/>
            <person name="Nam H.Y."/>
            <person name="Kwon M."/>
            <person name="Choi J.H."/>
            <person name="Cho S.R."/>
            <person name="Kim G.-H."/>
        </authorList>
    </citation>
    <scope>NUCLEOTIDE SEQUENCE</scope>
    <source>
        <strain evidence="1">BAW_Kor-Di-RS1</strain>
        <tissue evidence="1">Whole-body</tissue>
    </source>
</reference>
<proteinExistence type="predicted"/>
<gene>
    <name evidence="1" type="ORF">HW555_011067</name>
</gene>
<dbReference type="EMBL" id="JACKWZ010000306">
    <property type="protein sequence ID" value="KAF9409638.1"/>
    <property type="molecule type" value="Genomic_DNA"/>
</dbReference>
<dbReference type="AlphaFoldDB" id="A0A835G7Q8"/>
<dbReference type="Proteomes" id="UP000648187">
    <property type="component" value="Unassembled WGS sequence"/>
</dbReference>